<name>A0A922J2P5_CARIL</name>
<dbReference type="PANTHER" id="PTHR34567">
    <property type="entry name" value="FK506-BINDING-LIKE PROTEIN"/>
    <property type="match status" value="1"/>
</dbReference>
<reference evidence="2" key="1">
    <citation type="submission" date="2021-01" db="EMBL/GenBank/DDBJ databases">
        <authorList>
            <person name="Lovell J.T."/>
            <person name="Bentley N."/>
            <person name="Bhattarai G."/>
            <person name="Jenkins J.W."/>
            <person name="Sreedasyam A."/>
            <person name="Alarcon Y."/>
            <person name="Bock C."/>
            <person name="Boston L."/>
            <person name="Carlson J."/>
            <person name="Cervantes K."/>
            <person name="Clermont K."/>
            <person name="Krom N."/>
            <person name="Kubenka K."/>
            <person name="Mamidi S."/>
            <person name="Mattison C."/>
            <person name="Monteros M."/>
            <person name="Pisani C."/>
            <person name="Plott C."/>
            <person name="Rajasekar S."/>
            <person name="Rhein H.S."/>
            <person name="Rohla C."/>
            <person name="Song M."/>
            <person name="Hilaire R.S."/>
            <person name="Shu S."/>
            <person name="Wells L."/>
            <person name="Wang X."/>
            <person name="Webber J."/>
            <person name="Heerema R.J."/>
            <person name="Klein P."/>
            <person name="Conner P."/>
            <person name="Grauke L."/>
            <person name="Grimwood J."/>
            <person name="Schmutz J."/>
            <person name="Randall J.J."/>
        </authorList>
    </citation>
    <scope>NUCLEOTIDE SEQUENCE</scope>
    <source>
        <tissue evidence="2">Leaf</tissue>
    </source>
</reference>
<evidence type="ECO:0000256" key="1">
    <source>
        <dbReference type="SAM" id="MobiDB-lite"/>
    </source>
</evidence>
<sequence length="290" mass="33974">MGRWRRQQGGTHHKETQSQGTRSQNWKPPVYAWQSSVPSWEKKFCTSIGLVPWRKLLETKKCMYLYNNVVQWNDSAGEEAFHNAKKRFWAEINGLPCDIPLPDPDIYIDEVDWNSSIDPELLLNLEQEPKAPSEGDKDEKAVILADSLLLNQSFCCTGWGEAEEDLRKTTDLAWHPGYGNYNQAVNNNNGYWEHNYGQSNRAIEDNGWETYQNDSWGWNQWEKNYNESENIDGGRAGGCWRMWDNNSRREVSDRYMSRYKTSRFHGNDHHQMGRGRKDGRVRRKVNLAYE</sequence>
<comment type="caution">
    <text evidence="2">The sequence shown here is derived from an EMBL/GenBank/DDBJ whole genome shotgun (WGS) entry which is preliminary data.</text>
</comment>
<proteinExistence type="predicted"/>
<gene>
    <name evidence="2" type="ORF">I3842_10G035800</name>
</gene>
<dbReference type="EMBL" id="CM031834">
    <property type="protein sequence ID" value="KAG6690908.1"/>
    <property type="molecule type" value="Genomic_DNA"/>
</dbReference>
<feature type="region of interest" description="Disordered" evidence="1">
    <location>
        <begin position="1"/>
        <end position="27"/>
    </location>
</feature>
<evidence type="ECO:0000313" key="2">
    <source>
        <dbReference type="EMBL" id="KAG6690908.1"/>
    </source>
</evidence>
<evidence type="ECO:0000313" key="3">
    <source>
        <dbReference type="Proteomes" id="UP000811246"/>
    </source>
</evidence>
<dbReference type="AlphaFoldDB" id="A0A922J2P5"/>
<organism evidence="2 3">
    <name type="scientific">Carya illinoinensis</name>
    <name type="common">Pecan</name>
    <dbReference type="NCBI Taxonomy" id="32201"/>
    <lineage>
        <taxon>Eukaryota</taxon>
        <taxon>Viridiplantae</taxon>
        <taxon>Streptophyta</taxon>
        <taxon>Embryophyta</taxon>
        <taxon>Tracheophyta</taxon>
        <taxon>Spermatophyta</taxon>
        <taxon>Magnoliopsida</taxon>
        <taxon>eudicotyledons</taxon>
        <taxon>Gunneridae</taxon>
        <taxon>Pentapetalae</taxon>
        <taxon>rosids</taxon>
        <taxon>fabids</taxon>
        <taxon>Fagales</taxon>
        <taxon>Juglandaceae</taxon>
        <taxon>Carya</taxon>
    </lineage>
</organism>
<dbReference type="Proteomes" id="UP000811246">
    <property type="component" value="Chromosome 10"/>
</dbReference>
<accession>A0A922J2P5</accession>
<dbReference type="PANTHER" id="PTHR34567:SF3">
    <property type="entry name" value="FK506-BINDING-LIKE PROTEIN"/>
    <property type="match status" value="1"/>
</dbReference>
<protein>
    <submittedName>
        <fullName evidence="2">Uncharacterized protein</fullName>
    </submittedName>
</protein>
<feature type="compositionally biased region" description="Polar residues" evidence="1">
    <location>
        <begin position="17"/>
        <end position="26"/>
    </location>
</feature>
<dbReference type="OrthoDB" id="1899291at2759"/>